<evidence type="ECO:0000313" key="2">
    <source>
        <dbReference type="Proteomes" id="UP001063166"/>
    </source>
</evidence>
<name>A0A9P3PPP6_LYOSH</name>
<proteinExistence type="predicted"/>
<reference evidence="1" key="1">
    <citation type="submission" date="2022-07" db="EMBL/GenBank/DDBJ databases">
        <title>The genome of Lyophyllum shimeji provides insight into the initial evolution of ectomycorrhizal fungal genome.</title>
        <authorList>
            <person name="Kobayashi Y."/>
            <person name="Shibata T."/>
            <person name="Hirakawa H."/>
            <person name="Shigenobu S."/>
            <person name="Nishiyama T."/>
            <person name="Yamada A."/>
            <person name="Hasebe M."/>
            <person name="Kawaguchi M."/>
        </authorList>
    </citation>
    <scope>NUCLEOTIDE SEQUENCE</scope>
    <source>
        <strain evidence="1">AT787</strain>
    </source>
</reference>
<protein>
    <submittedName>
        <fullName evidence="1">Uncharacterized protein</fullName>
    </submittedName>
</protein>
<gene>
    <name evidence="1" type="ORF">LshimejAT787_0700110</name>
</gene>
<keyword evidence="2" id="KW-1185">Reference proteome</keyword>
<dbReference type="AlphaFoldDB" id="A0A9P3PPP6"/>
<sequence length="200" mass="23748">MSPIHLPDGQKYHPEEEENVILIFKTYDRQKHHDFLEITTGVNQGVYLKYWKDAYSIRDSNGHEHVCCPGLLYPPSLSIDEARSRIFERLRAYVFPTPPNWRPDSDSEANEEYIDSPRPRGYPLVDWREERDYDGARDAEERRQKEHCVMCADRRTYWAVSPPVFLSRHSRKWHVHVDCLQNFLPRQQFGLKAVVDVDYV</sequence>
<organism evidence="1 2">
    <name type="scientific">Lyophyllum shimeji</name>
    <name type="common">Hon-shimeji</name>
    <name type="synonym">Tricholoma shimeji</name>
    <dbReference type="NCBI Taxonomy" id="47721"/>
    <lineage>
        <taxon>Eukaryota</taxon>
        <taxon>Fungi</taxon>
        <taxon>Dikarya</taxon>
        <taxon>Basidiomycota</taxon>
        <taxon>Agaricomycotina</taxon>
        <taxon>Agaricomycetes</taxon>
        <taxon>Agaricomycetidae</taxon>
        <taxon>Agaricales</taxon>
        <taxon>Tricholomatineae</taxon>
        <taxon>Lyophyllaceae</taxon>
        <taxon>Lyophyllum</taxon>
    </lineage>
</organism>
<dbReference type="Proteomes" id="UP001063166">
    <property type="component" value="Unassembled WGS sequence"/>
</dbReference>
<evidence type="ECO:0000313" key="1">
    <source>
        <dbReference type="EMBL" id="GLB39501.1"/>
    </source>
</evidence>
<comment type="caution">
    <text evidence="1">The sequence shown here is derived from an EMBL/GenBank/DDBJ whole genome shotgun (WGS) entry which is preliminary data.</text>
</comment>
<dbReference type="OrthoDB" id="2974077at2759"/>
<dbReference type="EMBL" id="BRPK01000007">
    <property type="protein sequence ID" value="GLB39501.1"/>
    <property type="molecule type" value="Genomic_DNA"/>
</dbReference>
<accession>A0A9P3PPP6</accession>